<gene>
    <name evidence="1" type="ORF">E5288_WYG011856</name>
</gene>
<evidence type="ECO:0000313" key="2">
    <source>
        <dbReference type="Proteomes" id="UP000322234"/>
    </source>
</evidence>
<proteinExistence type="predicted"/>
<name>A0A6B0SH14_9CETA</name>
<accession>A0A6B0SH14</accession>
<protein>
    <submittedName>
        <fullName evidence="1">Uncharacterized protein</fullName>
    </submittedName>
</protein>
<organism evidence="1 2">
    <name type="scientific">Bos mutus</name>
    <name type="common">wild yak</name>
    <dbReference type="NCBI Taxonomy" id="72004"/>
    <lineage>
        <taxon>Eukaryota</taxon>
        <taxon>Metazoa</taxon>
        <taxon>Chordata</taxon>
        <taxon>Craniata</taxon>
        <taxon>Vertebrata</taxon>
        <taxon>Euteleostomi</taxon>
        <taxon>Mammalia</taxon>
        <taxon>Eutheria</taxon>
        <taxon>Laurasiatheria</taxon>
        <taxon>Artiodactyla</taxon>
        <taxon>Ruminantia</taxon>
        <taxon>Pecora</taxon>
        <taxon>Bovidae</taxon>
        <taxon>Bovinae</taxon>
        <taxon>Bos</taxon>
    </lineage>
</organism>
<reference evidence="1" key="1">
    <citation type="submission" date="2019-10" db="EMBL/GenBank/DDBJ databases">
        <title>The sequence and de novo assembly of the wild yak genome.</title>
        <authorList>
            <person name="Liu Y."/>
        </authorList>
    </citation>
    <scope>NUCLEOTIDE SEQUENCE [LARGE SCALE GENOMIC DNA]</scope>
    <source>
        <strain evidence="1">WY2019</strain>
    </source>
</reference>
<evidence type="ECO:0000313" key="1">
    <source>
        <dbReference type="EMBL" id="MXQ99987.1"/>
    </source>
</evidence>
<dbReference type="AlphaFoldDB" id="A0A6B0SH14"/>
<dbReference type="EMBL" id="VBQZ03005903">
    <property type="protein sequence ID" value="MXQ99987.1"/>
    <property type="molecule type" value="Genomic_DNA"/>
</dbReference>
<comment type="caution">
    <text evidence="1">The sequence shown here is derived from an EMBL/GenBank/DDBJ whole genome shotgun (WGS) entry which is preliminary data.</text>
</comment>
<keyword evidence="2" id="KW-1185">Reference proteome</keyword>
<sequence length="72" mass="8003">MLCTQQCGSGPLWWKRPPTRRLAPQVDVPEGKGTFSQNKRSERLAVRLGVAGLDSSVILPAREKNAFPVPFR</sequence>
<dbReference type="Proteomes" id="UP000322234">
    <property type="component" value="Unassembled WGS sequence"/>
</dbReference>